<dbReference type="InterPro" id="IPR006365">
    <property type="entry name" value="Cbl_synth_CobL"/>
</dbReference>
<dbReference type="SUPFAM" id="SSF53335">
    <property type="entry name" value="S-adenosyl-L-methionine-dependent methyltransferases"/>
    <property type="match status" value="1"/>
</dbReference>
<dbReference type="CDD" id="cd02440">
    <property type="entry name" value="AdoMet_MTases"/>
    <property type="match status" value="1"/>
</dbReference>
<dbReference type="InterPro" id="IPR035996">
    <property type="entry name" value="4pyrrol_Methylase_sf"/>
</dbReference>
<dbReference type="EMBL" id="DTFR01000210">
    <property type="protein sequence ID" value="HHS38013.1"/>
    <property type="molecule type" value="Genomic_DNA"/>
</dbReference>
<dbReference type="Proteomes" id="UP000297668">
    <property type="component" value="Unassembled WGS sequence"/>
</dbReference>
<keyword evidence="2" id="KW-0169">Cobalamin biosynthesis</keyword>
<dbReference type="SUPFAM" id="SSF53790">
    <property type="entry name" value="Tetrapyrrole methylase"/>
    <property type="match status" value="1"/>
</dbReference>
<evidence type="ECO:0000256" key="2">
    <source>
        <dbReference type="ARBA" id="ARBA00022573"/>
    </source>
</evidence>
<dbReference type="PANTHER" id="PTHR43182">
    <property type="entry name" value="COBALT-PRECORRIN-6B C(15)-METHYLTRANSFERASE (DECARBOXYLATING)"/>
    <property type="match status" value="1"/>
</dbReference>
<dbReference type="GO" id="GO:0009236">
    <property type="term" value="P:cobalamin biosynthetic process"/>
    <property type="evidence" value="ECO:0007669"/>
    <property type="project" value="UniProtKB-UniPathway"/>
</dbReference>
<dbReference type="InterPro" id="IPR000878">
    <property type="entry name" value="4pyrrol_Mease"/>
</dbReference>
<comment type="caution">
    <text evidence="9">The sequence shown here is derived from an EMBL/GenBank/DDBJ whole genome shotgun (WGS) entry which is preliminary data.</text>
</comment>
<reference evidence="7" key="2">
    <citation type="journal article" date="2020" name="mSystems">
        <title>Genome- and Community-Level Interaction Insights into Carbon Utilization and Element Cycling Functions of Hydrothermarchaeota in Hydrothermal Sediment.</title>
        <authorList>
            <person name="Zhou Z."/>
            <person name="Liu Y."/>
            <person name="Xu W."/>
            <person name="Pan J."/>
            <person name="Luo Z.H."/>
            <person name="Li M."/>
        </authorList>
    </citation>
    <scope>NUCLEOTIDE SEQUENCE [LARGE SCALE GENOMIC DNA]</scope>
    <source>
        <strain evidence="7">SpSt-743</strain>
    </source>
</reference>
<evidence type="ECO:0000256" key="3">
    <source>
        <dbReference type="ARBA" id="ARBA00022603"/>
    </source>
</evidence>
<dbReference type="InterPro" id="IPR014777">
    <property type="entry name" value="4pyrrole_Mease_sub1"/>
</dbReference>
<dbReference type="Gene3D" id="3.30.950.10">
    <property type="entry name" value="Methyltransferase, Cobalt-precorrin-4 Transmethylase, Domain 2"/>
    <property type="match status" value="1"/>
</dbReference>
<dbReference type="PANTHER" id="PTHR43182:SF1">
    <property type="entry name" value="COBALT-PRECORRIN-7 C(5)-METHYLTRANSFERASE"/>
    <property type="match status" value="1"/>
</dbReference>
<dbReference type="GO" id="GO:0008276">
    <property type="term" value="F:protein methyltransferase activity"/>
    <property type="evidence" value="ECO:0007669"/>
    <property type="project" value="InterPro"/>
</dbReference>
<reference evidence="10 11" key="1">
    <citation type="submission" date="2019-03" db="EMBL/GenBank/DDBJ databases">
        <title>Thermus tengchongensis species for the arsenic transformation mechanism.</title>
        <authorList>
            <person name="Yuan G.C."/>
        </authorList>
    </citation>
    <scope>NUCLEOTIDE SEQUENCE [LARGE SCALE GENOMIC DNA]</scope>
    <source>
        <strain evidence="9 11">15W</strain>
        <strain evidence="8 10">15Y</strain>
    </source>
</reference>
<dbReference type="PIRSF" id="PIRSF036428">
    <property type="entry name" value="CobL"/>
    <property type="match status" value="1"/>
</dbReference>
<dbReference type="STRING" id="1449357.GCA_000744175_01861"/>
<accession>A0A4Y9F7L5</accession>
<comment type="pathway">
    <text evidence="1">Cofactor biosynthesis; adenosylcobalamin biosynthesis.</text>
</comment>
<dbReference type="NCBIfam" id="TIGR02469">
    <property type="entry name" value="CbiT"/>
    <property type="match status" value="1"/>
</dbReference>
<dbReference type="Proteomes" id="UP000297244">
    <property type="component" value="Unassembled WGS sequence"/>
</dbReference>
<evidence type="ECO:0000313" key="11">
    <source>
        <dbReference type="Proteomes" id="UP000297668"/>
    </source>
</evidence>
<dbReference type="InterPro" id="IPR029063">
    <property type="entry name" value="SAM-dependent_MTases_sf"/>
</dbReference>
<protein>
    <submittedName>
        <fullName evidence="9">Precorrin-6y C5,15-methyltransferase (Decarboxylating) subunit CbiE</fullName>
    </submittedName>
</protein>
<evidence type="ECO:0000313" key="7">
    <source>
        <dbReference type="EMBL" id="HHS38013.1"/>
    </source>
</evidence>
<evidence type="ECO:0000256" key="5">
    <source>
        <dbReference type="ARBA" id="ARBA00022691"/>
    </source>
</evidence>
<dbReference type="Gene3D" id="3.40.1010.10">
    <property type="entry name" value="Cobalt-precorrin-4 Transmethylase, Domain 1"/>
    <property type="match status" value="1"/>
</dbReference>
<keyword evidence="3 9" id="KW-0489">Methyltransferase</keyword>
<dbReference type="Gene3D" id="3.40.50.150">
    <property type="entry name" value="Vaccinia Virus protein VP39"/>
    <property type="match status" value="1"/>
</dbReference>
<evidence type="ECO:0000256" key="4">
    <source>
        <dbReference type="ARBA" id="ARBA00022679"/>
    </source>
</evidence>
<dbReference type="EMBL" id="SJZF01000036">
    <property type="protein sequence ID" value="TFU25065.1"/>
    <property type="molecule type" value="Genomic_DNA"/>
</dbReference>
<dbReference type="RefSeq" id="WP_135261085.1">
    <property type="nucleotide sequence ID" value="NZ_JAKEDU010000007.1"/>
</dbReference>
<dbReference type="InterPro" id="IPR014008">
    <property type="entry name" value="Cbl_synth_MTase_CbiT"/>
</dbReference>
<dbReference type="GO" id="GO:0032259">
    <property type="term" value="P:methylation"/>
    <property type="evidence" value="ECO:0007669"/>
    <property type="project" value="UniProtKB-KW"/>
</dbReference>
<dbReference type="Pfam" id="PF00590">
    <property type="entry name" value="TP_methylase"/>
    <property type="match status" value="1"/>
</dbReference>
<dbReference type="CDD" id="cd11644">
    <property type="entry name" value="Precorrin-6Y-MT"/>
    <property type="match status" value="1"/>
</dbReference>
<evidence type="ECO:0000313" key="9">
    <source>
        <dbReference type="EMBL" id="TFU25065.1"/>
    </source>
</evidence>
<evidence type="ECO:0000313" key="8">
    <source>
        <dbReference type="EMBL" id="TFU14283.1"/>
    </source>
</evidence>
<dbReference type="NCBIfam" id="TIGR02467">
    <property type="entry name" value="CbiE"/>
    <property type="match status" value="1"/>
</dbReference>
<keyword evidence="5" id="KW-0949">S-adenosyl-L-methionine</keyword>
<proteinExistence type="predicted"/>
<evidence type="ECO:0000313" key="10">
    <source>
        <dbReference type="Proteomes" id="UP000297244"/>
    </source>
</evidence>
<keyword evidence="10" id="KW-1185">Reference proteome</keyword>
<dbReference type="OrthoDB" id="9780707at2"/>
<feature type="domain" description="Tetrapyrrole methylase" evidence="6">
    <location>
        <begin position="4"/>
        <end position="190"/>
    </location>
</feature>
<dbReference type="UniPathway" id="UPA00148"/>
<dbReference type="EMBL" id="SKBL01000038">
    <property type="protein sequence ID" value="TFU14283.1"/>
    <property type="molecule type" value="Genomic_DNA"/>
</dbReference>
<organism evidence="9 11">
    <name type="scientific">Thermus tengchongensis</name>
    <dbReference type="NCBI Taxonomy" id="1214928"/>
    <lineage>
        <taxon>Bacteria</taxon>
        <taxon>Thermotogati</taxon>
        <taxon>Deinococcota</taxon>
        <taxon>Deinococci</taxon>
        <taxon>Thermales</taxon>
        <taxon>Thermaceae</taxon>
        <taxon>Thermus</taxon>
    </lineage>
</organism>
<name>A0A4Y9F7L5_9DEIN</name>
<gene>
    <name evidence="9" type="primary">cbiE</name>
    <name evidence="8" type="ORF">E0489_12660</name>
    <name evidence="9" type="ORF">E0687_12655</name>
    <name evidence="7" type="ORF">ENV26_03210</name>
</gene>
<dbReference type="AlphaFoldDB" id="A0A4Y9F7L5"/>
<sequence>MAGVYLIGLGARGREGLSLAASRRVAEAEVLVGGRRHLAAFPEHPGEKMPLGDLEAALDLAAKRVAEGKRVAFLASGDPLFFGMGRKVLARFPEAEIYPAPTAFQEAFARLRLPWDEARFFSVHGRPLAGVLLEASLSRLSVVYTDPENTPARVAEALLAMGARGFRAYVAERLGEEGERVRGFGSLEEVAKEAFQDPNVLILEANGPLPPRLGFFRDELFEQRTPKRGLITKREVRLLALGLLALPPDGILWDIGAGTGSVGLEAARIAPWGWIYAVEKNPESWPHILENARRFGVHNLTLVRGEAPGALKGLPAPHGVFVGGSGGELPSILEESLLALRPGGRLVVAALTLENLSTAYGFLRGTGLPLEGIQVQANRLVPTGPYFRLEAQNPTLLLAVTKEGG</sequence>
<keyword evidence="4 9" id="KW-0808">Transferase</keyword>
<evidence type="ECO:0000259" key="6">
    <source>
        <dbReference type="Pfam" id="PF00590"/>
    </source>
</evidence>
<evidence type="ECO:0000256" key="1">
    <source>
        <dbReference type="ARBA" id="ARBA00004953"/>
    </source>
</evidence>
<dbReference type="InterPro" id="IPR050714">
    <property type="entry name" value="Cobalamin_biosynth_MTase"/>
</dbReference>
<dbReference type="InterPro" id="IPR014776">
    <property type="entry name" value="4pyrrole_Mease_sub2"/>
</dbReference>
<dbReference type="InterPro" id="IPR012818">
    <property type="entry name" value="CbiE"/>
</dbReference>